<dbReference type="EMBL" id="JAHLFU010000177">
    <property type="protein sequence ID" value="MBU3853798.1"/>
    <property type="molecule type" value="Genomic_DNA"/>
</dbReference>
<evidence type="ECO:0000256" key="5">
    <source>
        <dbReference type="ARBA" id="ARBA00023237"/>
    </source>
</evidence>
<sequence length="763" mass="87507">MKYIIKIISSLSLLLVLYSCSATKFIPEGYYMLDRVNVQSEDKRVKANSLKGYIRQHPNSRWFSLVKVPMGPYALSGKDSTKAINRFLQRIGEMPVVYDSLEAERTRVSIEAAVRNMGYLQARAETETQIKGKKIKVNFRVIPGELYKIRNFTYEIADSVQRKLYECDSLSRLLHARMPFDMNRLEEERVRITNLFQNNGYYLFNKDYIRYEADSTIQNRMVDVKMIVALPLQNDSVSHLHRQYQIGKVEVFCDVDEDETASLKQIEKNGYQIFFRDHLKVRPTVLADRIVLEQGRLYRESDVQATYNNLGRLYSVLSTNVHLVPRDSSVLDSKVTVTTNRPHSIGAELEGTNSAGDLGAALSFSYQNRNLFHGSELFTLKVRGAFEAITGLEGYADQNYIEFSTEAGLMLPNLKLPLWKRHPASVESTSEVSVMYDSQNRPEFHRRVLTGALRYRWTNKKTRLQHRLDLVDLNYIFMPWISETFKKDYLDDEENRNAILRYNYENLFIVKQGYSMVYNSQGDAGPNASYGKNATAIRLNIETAGNLLYGMSNLLHTQKNGNNQYTLFNIAYAQYVKGDFDFSRSFKFDERNSLAIHAALGISYPYGNSTILPYEKRYFSGGANSVRGWSVRGLGPGTYAGTDGRIDFINQTGDIKLDLSMEYRTFLFWKLHGAVFLDAGNIWTIRSYEDQPGGQFRIGSFYKQIAAAYGLGLRLNFDFFILRLDGGMKAVNPAGQSKETRYPLIHPNFKRDFTLHFAVGLPF</sequence>
<evidence type="ECO:0000313" key="8">
    <source>
        <dbReference type="Proteomes" id="UP000823865"/>
    </source>
</evidence>
<dbReference type="Pfam" id="PF01103">
    <property type="entry name" value="Omp85"/>
    <property type="match status" value="1"/>
</dbReference>
<evidence type="ECO:0000256" key="4">
    <source>
        <dbReference type="ARBA" id="ARBA00023136"/>
    </source>
</evidence>
<dbReference type="InterPro" id="IPR039910">
    <property type="entry name" value="D15-like"/>
</dbReference>
<evidence type="ECO:0000256" key="1">
    <source>
        <dbReference type="ARBA" id="ARBA00004370"/>
    </source>
</evidence>
<evidence type="ECO:0000313" key="7">
    <source>
        <dbReference type="EMBL" id="MBU3853798.1"/>
    </source>
</evidence>
<dbReference type="AlphaFoldDB" id="A0A9E2L8U3"/>
<dbReference type="GO" id="GO:0019867">
    <property type="term" value="C:outer membrane"/>
    <property type="evidence" value="ECO:0007669"/>
    <property type="project" value="InterPro"/>
</dbReference>
<keyword evidence="3" id="KW-0732">Signal</keyword>
<evidence type="ECO:0000259" key="6">
    <source>
        <dbReference type="Pfam" id="PF01103"/>
    </source>
</evidence>
<dbReference type="PANTHER" id="PTHR12815:SF47">
    <property type="entry name" value="TRANSLOCATION AND ASSEMBLY MODULE SUBUNIT TAMA"/>
    <property type="match status" value="1"/>
</dbReference>
<dbReference type="PANTHER" id="PTHR12815">
    <property type="entry name" value="SORTING AND ASSEMBLY MACHINERY SAMM50 PROTEIN FAMILY MEMBER"/>
    <property type="match status" value="1"/>
</dbReference>
<evidence type="ECO:0000256" key="3">
    <source>
        <dbReference type="ARBA" id="ARBA00022729"/>
    </source>
</evidence>
<name>A0A9E2L8U3_9BACT</name>
<comment type="subcellular location">
    <subcellularLocation>
        <location evidence="1">Membrane</location>
    </subcellularLocation>
</comment>
<organism evidence="7 8">
    <name type="scientific">Candidatus Paraprevotella stercoravium</name>
    <dbReference type="NCBI Taxonomy" id="2838725"/>
    <lineage>
        <taxon>Bacteria</taxon>
        <taxon>Pseudomonadati</taxon>
        <taxon>Bacteroidota</taxon>
        <taxon>Bacteroidia</taxon>
        <taxon>Bacteroidales</taxon>
        <taxon>Prevotellaceae</taxon>
        <taxon>Paraprevotella</taxon>
    </lineage>
</organism>
<dbReference type="PROSITE" id="PS51257">
    <property type="entry name" value="PROKAR_LIPOPROTEIN"/>
    <property type="match status" value="1"/>
</dbReference>
<proteinExistence type="predicted"/>
<reference evidence="7" key="1">
    <citation type="journal article" date="2021" name="PeerJ">
        <title>Extensive microbial diversity within the chicken gut microbiome revealed by metagenomics and culture.</title>
        <authorList>
            <person name="Gilroy R."/>
            <person name="Ravi A."/>
            <person name="Getino M."/>
            <person name="Pursley I."/>
            <person name="Horton D.L."/>
            <person name="Alikhan N.F."/>
            <person name="Baker D."/>
            <person name="Gharbi K."/>
            <person name="Hall N."/>
            <person name="Watson M."/>
            <person name="Adriaenssens E.M."/>
            <person name="Foster-Nyarko E."/>
            <person name="Jarju S."/>
            <person name="Secka A."/>
            <person name="Antonio M."/>
            <person name="Oren A."/>
            <person name="Chaudhuri R.R."/>
            <person name="La Ragione R."/>
            <person name="Hildebrand F."/>
            <person name="Pallen M.J."/>
        </authorList>
    </citation>
    <scope>NUCLEOTIDE SEQUENCE</scope>
    <source>
        <strain evidence="7">G3-2149</strain>
    </source>
</reference>
<keyword evidence="2" id="KW-0812">Transmembrane</keyword>
<dbReference type="Proteomes" id="UP000823865">
    <property type="component" value="Unassembled WGS sequence"/>
</dbReference>
<evidence type="ECO:0000256" key="2">
    <source>
        <dbReference type="ARBA" id="ARBA00022692"/>
    </source>
</evidence>
<accession>A0A9E2L8U3</accession>
<reference evidence="7" key="2">
    <citation type="submission" date="2021-04" db="EMBL/GenBank/DDBJ databases">
        <authorList>
            <person name="Gilroy R."/>
        </authorList>
    </citation>
    <scope>NUCLEOTIDE SEQUENCE</scope>
    <source>
        <strain evidence="7">G3-2149</strain>
    </source>
</reference>
<dbReference type="Gene3D" id="2.40.160.50">
    <property type="entry name" value="membrane protein fhac: a member of the omp85/tpsb transporter family"/>
    <property type="match status" value="1"/>
</dbReference>
<keyword evidence="5" id="KW-0998">Cell outer membrane</keyword>
<keyword evidence="4" id="KW-0472">Membrane</keyword>
<comment type="caution">
    <text evidence="7">The sequence shown here is derived from an EMBL/GenBank/DDBJ whole genome shotgun (WGS) entry which is preliminary data.</text>
</comment>
<feature type="domain" description="Bacterial surface antigen (D15)" evidence="6">
    <location>
        <begin position="545"/>
        <end position="739"/>
    </location>
</feature>
<protein>
    <submittedName>
        <fullName evidence="7">BamA/TamA family outer membrane protein</fullName>
    </submittedName>
</protein>
<dbReference type="InterPro" id="IPR000184">
    <property type="entry name" value="Bac_surfAg_D15"/>
</dbReference>
<gene>
    <name evidence="7" type="ORF">H9789_08295</name>
</gene>